<dbReference type="InterPro" id="IPR043129">
    <property type="entry name" value="ATPase_NBD"/>
</dbReference>
<protein>
    <submittedName>
        <fullName evidence="7">Molecular chaperone DnaK</fullName>
    </submittedName>
</protein>
<keyword evidence="3" id="KW-0547">Nucleotide-binding</keyword>
<comment type="caution">
    <text evidence="7">The sequence shown here is derived from an EMBL/GenBank/DDBJ whole genome shotgun (WGS) entry which is preliminary data.</text>
</comment>
<dbReference type="InterPro" id="IPR018181">
    <property type="entry name" value="Heat_shock_70_CS"/>
</dbReference>
<dbReference type="Gene3D" id="3.90.640.10">
    <property type="entry name" value="Actin, Chain A, domain 4"/>
    <property type="match status" value="1"/>
</dbReference>
<evidence type="ECO:0000313" key="7">
    <source>
        <dbReference type="EMBL" id="MBE1531184.1"/>
    </source>
</evidence>
<proteinExistence type="inferred from homology"/>
<evidence type="ECO:0000256" key="5">
    <source>
        <dbReference type="ARBA" id="ARBA00023016"/>
    </source>
</evidence>
<keyword evidence="2" id="KW-0597">Phosphoprotein</keyword>
<dbReference type="RefSeq" id="WP_192758094.1">
    <property type="nucleotide sequence ID" value="NZ_JADBDZ010000001.1"/>
</dbReference>
<keyword evidence="8" id="KW-1185">Reference proteome</keyword>
<sequence>MTRTTIDFGIDLGTTNSAIAMLSGVGAEVVKNNLGSDTTPSAVMIDRRGRLQVGMNAKQRSEEDPDNTCIEFKLRMGSTGKPEAFAASGRTMTPEEMSAEVLRSLRHDVVQRDGEEIGAAVITVPAAFDLGACDATRRAAELAGLPYAPLLQEPTAAASAYGFQTDTDNAFWLVYDIGGGTFDAAVINVRDGEFTVVNHHGDNNLGGKLLDWAIVEKLLIPAVDREFRVDDLRRGNPEQRRNIARLKSVAEAAKIAVSRADEAAITAEIVDASGDTQDFMYDLTRAEVERLIEPLIVRSVNLSRKALEESRLGPGDIEKVLLVGGPTLMPYLRERLADPREGLGISLDHGQDPLTVVARGAAIFAGAQRLDTAAAGPPPPPPSGEYAVELEYRPVGPDIEPFVGGRVTGADTTGCAIQFVNPGTRPPWRSGLIPLAADGTFTATLWAEKGRANTFEIELTNATGDRRPVTPGTLTYTVGIVETQPPLTHSIGIGLADNEVEWLFKKGTPLPARRRTRLSTTVTVSRGSGEGMIRIPVVEGEHHRADRNRRIGRLEVDAAQVTRDVPEGSEVEMTITVDESRIVVARAYVPILDEEFEHVLNLRTESVPDAGALARDAADEKARLAAVRRRVDEFGDARAAAVLDRIDAERTVADLDADVDAAAVDPNAAAAAASRLLDLRAAVDEAEDELEWPELVQQARDTIPMLHEIARERGRPADRPVLEAAVDAIQEAITAHDAGLLRQRVEEAYMIAARVLDESGDLPHIVFERLRTLQPEMRDRDEAGRLIATGRRAAQSGDLDTLREVNAALNEMLPTPQSPLGMISTVRRGR</sequence>
<dbReference type="InterPro" id="IPR029047">
    <property type="entry name" value="HSP70_peptide-bd_sf"/>
</dbReference>
<evidence type="ECO:0000256" key="1">
    <source>
        <dbReference type="ARBA" id="ARBA00007381"/>
    </source>
</evidence>
<name>A0ABR9JKV0_9ACTN</name>
<dbReference type="SUPFAM" id="SSF53067">
    <property type="entry name" value="Actin-like ATPase domain"/>
    <property type="match status" value="2"/>
</dbReference>
<evidence type="ECO:0000256" key="2">
    <source>
        <dbReference type="ARBA" id="ARBA00022553"/>
    </source>
</evidence>
<dbReference type="InterPro" id="IPR013126">
    <property type="entry name" value="Hsp_70_fam"/>
</dbReference>
<keyword evidence="4" id="KW-0067">ATP-binding</keyword>
<keyword evidence="5" id="KW-0346">Stress response</keyword>
<dbReference type="PRINTS" id="PR00301">
    <property type="entry name" value="HEATSHOCK70"/>
</dbReference>
<dbReference type="PROSITE" id="PS00297">
    <property type="entry name" value="HSP70_1"/>
    <property type="match status" value="1"/>
</dbReference>
<dbReference type="Gene3D" id="2.60.34.10">
    <property type="entry name" value="Substrate Binding Domain Of DNAk, Chain A, domain 1"/>
    <property type="match status" value="1"/>
</dbReference>
<dbReference type="CDD" id="cd24029">
    <property type="entry name" value="ASKHA_NBD_HSP70_DnaK_HscA_HscC"/>
    <property type="match status" value="1"/>
</dbReference>
<accession>A0ABR9JKV0</accession>
<evidence type="ECO:0000256" key="3">
    <source>
        <dbReference type="ARBA" id="ARBA00022741"/>
    </source>
</evidence>
<dbReference type="Gene3D" id="3.30.420.40">
    <property type="match status" value="2"/>
</dbReference>
<keyword evidence="6" id="KW-0143">Chaperone</keyword>
<evidence type="ECO:0000313" key="8">
    <source>
        <dbReference type="Proteomes" id="UP000627838"/>
    </source>
</evidence>
<gene>
    <name evidence="7" type="ORF">H4W34_001017</name>
</gene>
<dbReference type="PANTHER" id="PTHR19375">
    <property type="entry name" value="HEAT SHOCK PROTEIN 70KDA"/>
    <property type="match status" value="1"/>
</dbReference>
<organism evidence="7 8">
    <name type="scientific">Actinomadura algeriensis</name>
    <dbReference type="NCBI Taxonomy" id="1679523"/>
    <lineage>
        <taxon>Bacteria</taxon>
        <taxon>Bacillati</taxon>
        <taxon>Actinomycetota</taxon>
        <taxon>Actinomycetes</taxon>
        <taxon>Streptosporangiales</taxon>
        <taxon>Thermomonosporaceae</taxon>
        <taxon>Actinomadura</taxon>
    </lineage>
</organism>
<evidence type="ECO:0000256" key="6">
    <source>
        <dbReference type="ARBA" id="ARBA00023186"/>
    </source>
</evidence>
<comment type="similarity">
    <text evidence="1">Belongs to the heat shock protein 70 family.</text>
</comment>
<reference evidence="7 8" key="1">
    <citation type="submission" date="2020-10" db="EMBL/GenBank/DDBJ databases">
        <title>Sequencing the genomes of 1000 actinobacteria strains.</title>
        <authorList>
            <person name="Klenk H.-P."/>
        </authorList>
    </citation>
    <scope>NUCLEOTIDE SEQUENCE [LARGE SCALE GENOMIC DNA]</scope>
    <source>
        <strain evidence="7 8">DSM 46744</strain>
    </source>
</reference>
<dbReference type="Pfam" id="PF00012">
    <property type="entry name" value="HSP70"/>
    <property type="match status" value="1"/>
</dbReference>
<dbReference type="SUPFAM" id="SSF100920">
    <property type="entry name" value="Heat shock protein 70kD (HSP70), peptide-binding domain"/>
    <property type="match status" value="1"/>
</dbReference>
<dbReference type="Proteomes" id="UP000627838">
    <property type="component" value="Unassembled WGS sequence"/>
</dbReference>
<dbReference type="EMBL" id="JADBDZ010000001">
    <property type="protein sequence ID" value="MBE1531184.1"/>
    <property type="molecule type" value="Genomic_DNA"/>
</dbReference>
<evidence type="ECO:0000256" key="4">
    <source>
        <dbReference type="ARBA" id="ARBA00022840"/>
    </source>
</evidence>